<organism evidence="2 3">
    <name type="scientific">Qingrenia yutianensis</name>
    <dbReference type="NCBI Taxonomy" id="2763676"/>
    <lineage>
        <taxon>Bacteria</taxon>
        <taxon>Bacillati</taxon>
        <taxon>Bacillota</taxon>
        <taxon>Clostridia</taxon>
        <taxon>Eubacteriales</taxon>
        <taxon>Oscillospiraceae</taxon>
        <taxon>Qingrenia</taxon>
    </lineage>
</organism>
<dbReference type="Pfam" id="PF19517">
    <property type="entry name" value="DUF6050"/>
    <property type="match status" value="1"/>
</dbReference>
<reference evidence="2" key="1">
    <citation type="submission" date="2020-08" db="EMBL/GenBank/DDBJ databases">
        <title>Genome public.</title>
        <authorList>
            <person name="Liu C."/>
            <person name="Sun Q."/>
        </authorList>
    </citation>
    <scope>NUCLEOTIDE SEQUENCE</scope>
    <source>
        <strain evidence="2">NSJ-50</strain>
    </source>
</reference>
<dbReference type="RefSeq" id="WP_262432168.1">
    <property type="nucleotide sequence ID" value="NZ_JACRTE010000008.1"/>
</dbReference>
<dbReference type="EMBL" id="JACRTE010000008">
    <property type="protein sequence ID" value="MBC8596773.1"/>
    <property type="molecule type" value="Genomic_DNA"/>
</dbReference>
<dbReference type="InterPro" id="IPR046113">
    <property type="entry name" value="DUF6050"/>
</dbReference>
<accession>A0A926IUF8</accession>
<name>A0A926IUF8_9FIRM</name>
<dbReference type="AlphaFoldDB" id="A0A926IUF8"/>
<comment type="caution">
    <text evidence="2">The sequence shown here is derived from an EMBL/GenBank/DDBJ whole genome shotgun (WGS) entry which is preliminary data.</text>
</comment>
<sequence>MTRTDILIRFIKKSIAPIITAILLYNLFAGLCIANGSVNYMYLLMLCGIPFGIRFMFTLPVFIGNPGVGIFMTAANIAIGTVIGGIILIWKLLVAVCYVPYTAVKLITA</sequence>
<protein>
    <submittedName>
        <fullName evidence="2">Uncharacterized protein</fullName>
    </submittedName>
</protein>
<proteinExistence type="predicted"/>
<keyword evidence="1" id="KW-0812">Transmembrane</keyword>
<dbReference type="Proteomes" id="UP000647416">
    <property type="component" value="Unassembled WGS sequence"/>
</dbReference>
<keyword evidence="1" id="KW-0472">Membrane</keyword>
<feature type="transmembrane region" description="Helical" evidence="1">
    <location>
        <begin position="42"/>
        <end position="63"/>
    </location>
</feature>
<keyword evidence="3" id="KW-1185">Reference proteome</keyword>
<evidence type="ECO:0000256" key="1">
    <source>
        <dbReference type="SAM" id="Phobius"/>
    </source>
</evidence>
<gene>
    <name evidence="2" type="ORF">H8706_07800</name>
</gene>
<evidence type="ECO:0000313" key="3">
    <source>
        <dbReference type="Proteomes" id="UP000647416"/>
    </source>
</evidence>
<evidence type="ECO:0000313" key="2">
    <source>
        <dbReference type="EMBL" id="MBC8596773.1"/>
    </source>
</evidence>
<keyword evidence="1" id="KW-1133">Transmembrane helix</keyword>
<feature type="transmembrane region" description="Helical" evidence="1">
    <location>
        <begin position="75"/>
        <end position="101"/>
    </location>
</feature>
<feature type="transmembrane region" description="Helical" evidence="1">
    <location>
        <begin position="15"/>
        <end position="36"/>
    </location>
</feature>